<dbReference type="Gene3D" id="3.30.420.300">
    <property type="entry name" value="2-keto-3-deoxy-galactonokinase, substrate binding domain"/>
    <property type="match status" value="1"/>
</dbReference>
<dbReference type="GO" id="GO:0008671">
    <property type="term" value="F:2-dehydro-3-deoxygalactonokinase activity"/>
    <property type="evidence" value="ECO:0007669"/>
    <property type="project" value="InterPro"/>
</dbReference>
<dbReference type="GO" id="GO:0034194">
    <property type="term" value="P:D-galactonate catabolic process"/>
    <property type="evidence" value="ECO:0007669"/>
    <property type="project" value="InterPro"/>
</dbReference>
<organism evidence="1 2">
    <name type="scientific">Alkalibacter saccharofermentans DSM 14828</name>
    <dbReference type="NCBI Taxonomy" id="1120975"/>
    <lineage>
        <taxon>Bacteria</taxon>
        <taxon>Bacillati</taxon>
        <taxon>Bacillota</taxon>
        <taxon>Clostridia</taxon>
        <taxon>Eubacteriales</taxon>
        <taxon>Eubacteriaceae</taxon>
        <taxon>Alkalibacter</taxon>
    </lineage>
</organism>
<sequence length="339" mass="36606">MKKYNITIDTGTTNTRTILWNEEKTMLAVSNSPVGVRNTAIDGNNHQLKAAVKRCLLELLETENIGFDDIGWVIASGMITSNVGLVEIPHLVAPAGIKDLVEAIEPVLLEEICPLPIWFIPGVKNSGDKIDVSNFEAMDIMRGEEVESCAIIDGLHDNNKMLLVLPGSHTKFVAVDENGNMTGCLTSIAGELISSITNNTIIADAVGRKFVQEDTYNQDMLLLGYETAKKVGLGRTCFSARILNLFAARSNEDMANFILGAVLQDDVAAIKASDAVKADGNTTVVVSGKNPLQQALLDIFEHDNSFAKVVSFTPEGNMPLSAVGAYLIAEQNKSIREVV</sequence>
<dbReference type="Proteomes" id="UP000184251">
    <property type="component" value="Unassembled WGS sequence"/>
</dbReference>
<keyword evidence="2" id="KW-1185">Reference proteome</keyword>
<reference evidence="1 2" key="1">
    <citation type="submission" date="2016-11" db="EMBL/GenBank/DDBJ databases">
        <authorList>
            <person name="Jaros S."/>
            <person name="Januszkiewicz K."/>
            <person name="Wedrychowicz H."/>
        </authorList>
    </citation>
    <scope>NUCLEOTIDE SEQUENCE [LARGE SCALE GENOMIC DNA]</scope>
    <source>
        <strain evidence="1 2">DSM 14828</strain>
    </source>
</reference>
<dbReference type="InterPro" id="IPR043129">
    <property type="entry name" value="ATPase_NBD"/>
</dbReference>
<evidence type="ECO:0000313" key="1">
    <source>
        <dbReference type="EMBL" id="SHE80715.1"/>
    </source>
</evidence>
<dbReference type="AlphaFoldDB" id="A0A1M4WHN8"/>
<dbReference type="CDD" id="cd24012">
    <property type="entry name" value="ASKHA_NBD_KDGal-kinase"/>
    <property type="match status" value="1"/>
</dbReference>
<dbReference type="OrthoDB" id="256574at2"/>
<dbReference type="Gene3D" id="3.30.420.310">
    <property type="entry name" value="2-keto-3-deoxy-galactonokinase, C-terminal domain"/>
    <property type="match status" value="1"/>
</dbReference>
<dbReference type="SUPFAM" id="SSF53067">
    <property type="entry name" value="Actin-like ATPase domain"/>
    <property type="match status" value="1"/>
</dbReference>
<gene>
    <name evidence="1" type="ORF">SAMN02746064_01241</name>
</gene>
<keyword evidence="1" id="KW-0808">Transferase</keyword>
<dbReference type="RefSeq" id="WP_073270218.1">
    <property type="nucleotide sequence ID" value="NZ_FQTU01000007.1"/>
</dbReference>
<accession>A0A1M4WHN8</accession>
<dbReference type="Pfam" id="PF05035">
    <property type="entry name" value="DGOK"/>
    <property type="match status" value="1"/>
</dbReference>
<dbReference type="InterPro" id="IPR042257">
    <property type="entry name" value="DGOK_C"/>
</dbReference>
<proteinExistence type="predicted"/>
<dbReference type="STRING" id="1120975.SAMN02746064_01241"/>
<protein>
    <submittedName>
        <fullName evidence="1">2-dehydro-3-deoxygalactonokinase</fullName>
    </submittedName>
</protein>
<dbReference type="InterPro" id="IPR042258">
    <property type="entry name" value="DGOK_N"/>
</dbReference>
<dbReference type="EMBL" id="FQTU01000007">
    <property type="protein sequence ID" value="SHE80715.1"/>
    <property type="molecule type" value="Genomic_DNA"/>
</dbReference>
<dbReference type="InterPro" id="IPR007729">
    <property type="entry name" value="DGOK"/>
</dbReference>
<evidence type="ECO:0000313" key="2">
    <source>
        <dbReference type="Proteomes" id="UP000184251"/>
    </source>
</evidence>
<name>A0A1M4WHN8_9FIRM</name>
<keyword evidence="1" id="KW-0418">Kinase</keyword>